<evidence type="ECO:0000256" key="6">
    <source>
        <dbReference type="ARBA" id="ARBA00023136"/>
    </source>
</evidence>
<gene>
    <name evidence="8" type="ORF">BB934_18625</name>
</gene>
<evidence type="ECO:0000256" key="7">
    <source>
        <dbReference type="SAM" id="Phobius"/>
    </source>
</evidence>
<dbReference type="AlphaFoldDB" id="A0A1B2EJ51"/>
<dbReference type="RefSeq" id="WP_099511005.1">
    <property type="nucleotide sequence ID" value="NZ_CP016616.1"/>
</dbReference>
<dbReference type="PIRSF" id="PIRSF006324">
    <property type="entry name" value="LeuE"/>
    <property type="match status" value="1"/>
</dbReference>
<feature type="transmembrane region" description="Helical" evidence="7">
    <location>
        <begin position="113"/>
        <end position="137"/>
    </location>
</feature>
<feature type="transmembrane region" description="Helical" evidence="7">
    <location>
        <begin position="74"/>
        <end position="92"/>
    </location>
</feature>
<keyword evidence="3" id="KW-1003">Cell membrane</keyword>
<dbReference type="GO" id="GO:0042970">
    <property type="term" value="F:homoserine transmembrane transporter activity"/>
    <property type="evidence" value="ECO:0007669"/>
    <property type="project" value="TreeGrafter"/>
</dbReference>
<evidence type="ECO:0000256" key="4">
    <source>
        <dbReference type="ARBA" id="ARBA00022692"/>
    </source>
</evidence>
<dbReference type="KEGG" id="moc:BB934_18625"/>
<dbReference type="InterPro" id="IPR001123">
    <property type="entry name" value="LeuE-type"/>
</dbReference>
<organism evidence="8">
    <name type="scientific">Microvirga ossetica</name>
    <dbReference type="NCBI Taxonomy" id="1882682"/>
    <lineage>
        <taxon>Bacteria</taxon>
        <taxon>Pseudomonadati</taxon>
        <taxon>Pseudomonadota</taxon>
        <taxon>Alphaproteobacteria</taxon>
        <taxon>Hyphomicrobiales</taxon>
        <taxon>Methylobacteriaceae</taxon>
        <taxon>Microvirga</taxon>
    </lineage>
</organism>
<accession>A0A1B2EJ51</accession>
<sequence length="207" mass="22326">MGLELWLIYLVSAIGLSLTPGPNGLLSLTHGVCYGFRPTIYTVLGGALGFFILIAASLAGMGALLAASEQAFTIAKWIGAAYLVYLGIRIWRAPASVLEVARQEEGPRRARPLWMFNQGFLVAVSNPKALIFFAAFLPQFMVTGVSFTVQLAIFGGTFVIVEVLYELLLAVMAERIAPWLTRHGRWFNRAAGATFVGIGAALTTASR</sequence>
<comment type="subcellular location">
    <subcellularLocation>
        <location evidence="1">Cell membrane</location>
        <topology evidence="1">Multi-pass membrane protein</topology>
    </subcellularLocation>
</comment>
<evidence type="ECO:0000313" key="8">
    <source>
        <dbReference type="EMBL" id="ANY79994.1"/>
    </source>
</evidence>
<keyword evidence="5 7" id="KW-1133">Transmembrane helix</keyword>
<dbReference type="GO" id="GO:0005886">
    <property type="term" value="C:plasma membrane"/>
    <property type="evidence" value="ECO:0007669"/>
    <property type="project" value="UniProtKB-SubCell"/>
</dbReference>
<dbReference type="OrthoDB" id="9804822at2"/>
<feature type="transmembrane region" description="Helical" evidence="7">
    <location>
        <begin position="143"/>
        <end position="165"/>
    </location>
</feature>
<feature type="transmembrane region" description="Helical" evidence="7">
    <location>
        <begin position="6"/>
        <end position="28"/>
    </location>
</feature>
<dbReference type="Pfam" id="PF01810">
    <property type="entry name" value="LysE"/>
    <property type="match status" value="1"/>
</dbReference>
<keyword evidence="4 7" id="KW-0812">Transmembrane</keyword>
<keyword evidence="6 7" id="KW-0472">Membrane</keyword>
<dbReference type="EMBL" id="CP016616">
    <property type="protein sequence ID" value="ANY79994.1"/>
    <property type="molecule type" value="Genomic_DNA"/>
</dbReference>
<feature type="transmembrane region" description="Helical" evidence="7">
    <location>
        <begin position="40"/>
        <end position="68"/>
    </location>
</feature>
<evidence type="ECO:0000256" key="2">
    <source>
        <dbReference type="ARBA" id="ARBA00007928"/>
    </source>
</evidence>
<name>A0A1B2EJ51_9HYPH</name>
<dbReference type="PANTHER" id="PTHR30086">
    <property type="entry name" value="ARGININE EXPORTER PROTEIN ARGO"/>
    <property type="match status" value="1"/>
</dbReference>
<protein>
    <submittedName>
        <fullName evidence="8">Lysine transporter LysE</fullName>
    </submittedName>
</protein>
<evidence type="ECO:0000256" key="1">
    <source>
        <dbReference type="ARBA" id="ARBA00004651"/>
    </source>
</evidence>
<proteinExistence type="inferred from homology"/>
<feature type="transmembrane region" description="Helical" evidence="7">
    <location>
        <begin position="186"/>
        <end position="205"/>
    </location>
</feature>
<evidence type="ECO:0000256" key="3">
    <source>
        <dbReference type="ARBA" id="ARBA00022475"/>
    </source>
</evidence>
<comment type="similarity">
    <text evidence="2">Belongs to the Rht family.</text>
</comment>
<dbReference type="PANTHER" id="PTHR30086:SF14">
    <property type="entry name" value="HOMOSERINE_HOMOSERINE LACTONE EFFLUX PROTEIN"/>
    <property type="match status" value="1"/>
</dbReference>
<evidence type="ECO:0000256" key="5">
    <source>
        <dbReference type="ARBA" id="ARBA00022989"/>
    </source>
</evidence>
<reference evidence="8" key="1">
    <citation type="submission" date="2016-07" db="EMBL/GenBank/DDBJ databases">
        <title>Microvirga ossetica sp. nov. a new species of rhizobia isolated from root nodules of the legume species Vicia alpestris Steven originated from North Ossetia region in the Caucasus.</title>
        <authorList>
            <person name="Safronova V.I."/>
            <person name="Kuznetsova I.G."/>
            <person name="Sazanova A.L."/>
            <person name="Belimov A."/>
            <person name="Andronov E."/>
            <person name="Osledkin Y.S."/>
            <person name="Onishchuk O.P."/>
            <person name="Kurchak O.N."/>
            <person name="Shaposhnikov A.I."/>
            <person name="Willems A."/>
            <person name="Tikhonovich I.A."/>
        </authorList>
    </citation>
    <scope>NUCLEOTIDE SEQUENCE [LARGE SCALE GENOMIC DNA]</scope>
    <source>
        <strain evidence="8">V5/3M</strain>
    </source>
</reference>